<sequence length="998" mass="109903">MASSSRSSRNPPGPQVPDMQIGDFVRQQVIGKGSFASVYIASHRKKRSYAAIKSIHTSKLTTRLKQNLDSEIRILKQLQHPHIVALFACVETPGNIHIVMEYCQLSDLAAFMKSRNAAAQMHETRKIFEKYPNPPNGGLNEVLARHFIKQTASGMKYLREKNIVHRDLKPQNLLLNPPPTYMQRQRPEDVPLAVSEHSLVPAAGISSLPMIKIADFGFARHLPAASLAETLCGSPLYMAPEILNYQKYDAKADLWSVGTISYEMVVGKPPFRASNHIELLKRIKAAQDLIQFPAGLAVSREYKTFIRTMLKQDPIERTSFERFFQDPVIVGDIPGLVGEDIPQPPNQSMDLAMSQLTDRLRKQAITSSAQDREESANAAPQKAAPSPAVQPTPETTRKRSMEGIARKSSVSRSPRNLEPEPARPSSQTDSRRPVMSHHPTTPAPYKTRQGMEAAPQPYQRVSRFAAPGTSAPAKSNVTAQIQQERALRRANPRNSAEDDIAFEREWVKVDKQATEVNALADELENRFQRNTHEHAGLVRRATTQGAPTSATGAQPAAPSNAVQIASGRRADPTIHDRKPSFERRYAPNPSYATSALQKVLNAANARLFGSLGTSPPFALHFGKGPSPPQGYGAFPQYPAPLPVLLTDGRESPGPVDEDSKMCRAVEQAATRSDVVYGFAEVKYRQLLPATPSAEDGFSIRPISNLEHPLDADGEAQEEELTQVAIAAVAEEAFVLYVKALSILLRTINLVRYWWERHRPADNLQAGTSLPTNIRTVDASKRMNNVVQWARNRFNECLEKSEVVGRRLIEAQKQLPPTHPGHPSKHKPTENSASGNNFDLPVEQIHLTTGVTAERLMYERALEMSKAAAISELVGGGNSKEEMHSCELSYVTAVCLHEAVLENDDELSFKLPSECKSRSDDETINGLGDEDRATVVYMVNNTRKRLDGLRKKIAAFNAQQNAAKRLSATSLSNKGLSRTSSTSSPAPTVAGVGTDTPPK</sequence>
<feature type="compositionally biased region" description="Basic and acidic residues" evidence="14">
    <location>
        <begin position="568"/>
        <end position="585"/>
    </location>
</feature>
<dbReference type="Pfam" id="PF00069">
    <property type="entry name" value="Pkinase"/>
    <property type="match status" value="1"/>
</dbReference>
<evidence type="ECO:0000256" key="11">
    <source>
        <dbReference type="ARBA" id="ARBA00047899"/>
    </source>
</evidence>
<comment type="subcellular location">
    <subcellularLocation>
        <location evidence="1">Preautophagosomal structure membrane</location>
        <topology evidence="1">Peripheral membrane protein</topology>
    </subcellularLocation>
</comment>
<keyword evidence="6" id="KW-0418">Kinase</keyword>
<dbReference type="InterPro" id="IPR000719">
    <property type="entry name" value="Prot_kinase_dom"/>
</dbReference>
<feature type="region of interest" description="Disordered" evidence="14">
    <location>
        <begin position="812"/>
        <end position="837"/>
    </location>
</feature>
<gene>
    <name evidence="16" type="ORF">AAFC00_002471</name>
</gene>
<evidence type="ECO:0000256" key="13">
    <source>
        <dbReference type="PROSITE-ProRule" id="PRU10141"/>
    </source>
</evidence>
<dbReference type="PANTHER" id="PTHR24348">
    <property type="entry name" value="SERINE/THREONINE-PROTEIN KINASE UNC-51-RELATED"/>
    <property type="match status" value="1"/>
</dbReference>
<keyword evidence="7 13" id="KW-0067">ATP-binding</keyword>
<feature type="binding site" evidence="13">
    <location>
        <position position="53"/>
    </location>
    <ligand>
        <name>ATP</name>
        <dbReference type="ChEBI" id="CHEBI:30616"/>
    </ligand>
</feature>
<dbReference type="RefSeq" id="XP_069198297.1">
    <property type="nucleotide sequence ID" value="XM_069341788.1"/>
</dbReference>
<dbReference type="InterPro" id="IPR011009">
    <property type="entry name" value="Kinase-like_dom_sf"/>
</dbReference>
<dbReference type="PROSITE" id="PS50011">
    <property type="entry name" value="PROTEIN_KINASE_DOM"/>
    <property type="match status" value="1"/>
</dbReference>
<feature type="region of interest" description="Disordered" evidence="14">
    <location>
        <begin position="542"/>
        <end position="586"/>
    </location>
</feature>
<feature type="domain" description="Protein kinase" evidence="15">
    <location>
        <begin position="24"/>
        <end position="329"/>
    </location>
</feature>
<keyword evidence="8" id="KW-0653">Protein transport</keyword>
<proteinExistence type="predicted"/>
<reference evidence="16 17" key="1">
    <citation type="submission" date="2024-07" db="EMBL/GenBank/DDBJ databases">
        <title>Draft sequence of the Neodothiora populina.</title>
        <authorList>
            <person name="Drown D.D."/>
            <person name="Schuette U.S."/>
            <person name="Buechlein A.B."/>
            <person name="Rusch D.R."/>
            <person name="Winton L.W."/>
            <person name="Adams G.A."/>
        </authorList>
    </citation>
    <scope>NUCLEOTIDE SEQUENCE [LARGE SCALE GENOMIC DNA]</scope>
    <source>
        <strain evidence="16 17">CPC 39397</strain>
    </source>
</reference>
<dbReference type="EC" id="2.7.11.1" evidence="2"/>
<keyword evidence="3" id="KW-0723">Serine/threonine-protein kinase</keyword>
<dbReference type="InterPro" id="IPR048941">
    <property type="entry name" value="ATG1-like_MIT2"/>
</dbReference>
<feature type="region of interest" description="Disordered" evidence="14">
    <location>
        <begin position="366"/>
        <end position="455"/>
    </location>
</feature>
<accession>A0ABR3P777</accession>
<evidence type="ECO:0000256" key="4">
    <source>
        <dbReference type="ARBA" id="ARBA00022679"/>
    </source>
</evidence>
<dbReference type="Gene3D" id="1.10.510.10">
    <property type="entry name" value="Transferase(Phosphotransferase) domain 1"/>
    <property type="match status" value="1"/>
</dbReference>
<evidence type="ECO:0000256" key="1">
    <source>
        <dbReference type="ARBA" id="ARBA00004623"/>
    </source>
</evidence>
<dbReference type="SUPFAM" id="SSF56112">
    <property type="entry name" value="Protein kinase-like (PK-like)"/>
    <property type="match status" value="1"/>
</dbReference>
<evidence type="ECO:0000256" key="9">
    <source>
        <dbReference type="ARBA" id="ARBA00023006"/>
    </source>
</evidence>
<feature type="region of interest" description="Disordered" evidence="14">
    <location>
        <begin position="960"/>
        <end position="998"/>
    </location>
</feature>
<comment type="caution">
    <text evidence="16">The sequence shown here is derived from an EMBL/GenBank/DDBJ whole genome shotgun (WGS) entry which is preliminary data.</text>
</comment>
<evidence type="ECO:0000256" key="12">
    <source>
        <dbReference type="ARBA" id="ARBA00048679"/>
    </source>
</evidence>
<dbReference type="Pfam" id="PF21127">
    <property type="entry name" value="ATG1-like_MIT2"/>
    <property type="match status" value="1"/>
</dbReference>
<evidence type="ECO:0000256" key="8">
    <source>
        <dbReference type="ARBA" id="ARBA00022927"/>
    </source>
</evidence>
<protein>
    <recommendedName>
        <fullName evidence="2">non-specific serine/threonine protein kinase</fullName>
        <ecNumber evidence="2">2.7.11.1</ecNumber>
    </recommendedName>
    <alternativeName>
        <fullName evidence="10">Autophagy-related protein 1</fullName>
    </alternativeName>
</protein>
<dbReference type="PANTHER" id="PTHR24348:SF22">
    <property type="entry name" value="NON-SPECIFIC SERINE_THREONINE PROTEIN KINASE"/>
    <property type="match status" value="1"/>
</dbReference>
<dbReference type="PROSITE" id="PS00107">
    <property type="entry name" value="PROTEIN_KINASE_ATP"/>
    <property type="match status" value="1"/>
</dbReference>
<organism evidence="16 17">
    <name type="scientific">Neodothiora populina</name>
    <dbReference type="NCBI Taxonomy" id="2781224"/>
    <lineage>
        <taxon>Eukaryota</taxon>
        <taxon>Fungi</taxon>
        <taxon>Dikarya</taxon>
        <taxon>Ascomycota</taxon>
        <taxon>Pezizomycotina</taxon>
        <taxon>Dothideomycetes</taxon>
        <taxon>Dothideomycetidae</taxon>
        <taxon>Dothideales</taxon>
        <taxon>Dothioraceae</taxon>
        <taxon>Neodothiora</taxon>
    </lineage>
</organism>
<keyword evidence="5 13" id="KW-0547">Nucleotide-binding</keyword>
<dbReference type="Proteomes" id="UP001562354">
    <property type="component" value="Unassembled WGS sequence"/>
</dbReference>
<feature type="compositionally biased region" description="Polar residues" evidence="14">
    <location>
        <begin position="542"/>
        <end position="552"/>
    </location>
</feature>
<evidence type="ECO:0000256" key="3">
    <source>
        <dbReference type="ARBA" id="ARBA00022527"/>
    </source>
</evidence>
<keyword evidence="9" id="KW-0072">Autophagy</keyword>
<comment type="catalytic activity">
    <reaction evidence="12">
        <text>L-seryl-[protein] + ATP = O-phospho-L-seryl-[protein] + ADP + H(+)</text>
        <dbReference type="Rhea" id="RHEA:17989"/>
        <dbReference type="Rhea" id="RHEA-COMP:9863"/>
        <dbReference type="Rhea" id="RHEA-COMP:11604"/>
        <dbReference type="ChEBI" id="CHEBI:15378"/>
        <dbReference type="ChEBI" id="CHEBI:29999"/>
        <dbReference type="ChEBI" id="CHEBI:30616"/>
        <dbReference type="ChEBI" id="CHEBI:83421"/>
        <dbReference type="ChEBI" id="CHEBI:456216"/>
        <dbReference type="EC" id="2.7.11.1"/>
    </reaction>
</comment>
<evidence type="ECO:0000259" key="15">
    <source>
        <dbReference type="PROSITE" id="PS50011"/>
    </source>
</evidence>
<dbReference type="InterPro" id="IPR017441">
    <property type="entry name" value="Protein_kinase_ATP_BS"/>
</dbReference>
<feature type="compositionally biased region" description="Basic and acidic residues" evidence="14">
    <location>
        <begin position="395"/>
        <end position="405"/>
    </location>
</feature>
<feature type="compositionally biased region" description="Polar residues" evidence="14">
    <location>
        <begin position="960"/>
        <end position="975"/>
    </location>
</feature>
<keyword evidence="8" id="KW-0813">Transport</keyword>
<comment type="catalytic activity">
    <reaction evidence="11">
        <text>L-threonyl-[protein] + ATP = O-phospho-L-threonyl-[protein] + ADP + H(+)</text>
        <dbReference type="Rhea" id="RHEA:46608"/>
        <dbReference type="Rhea" id="RHEA-COMP:11060"/>
        <dbReference type="Rhea" id="RHEA-COMP:11605"/>
        <dbReference type="ChEBI" id="CHEBI:15378"/>
        <dbReference type="ChEBI" id="CHEBI:30013"/>
        <dbReference type="ChEBI" id="CHEBI:30616"/>
        <dbReference type="ChEBI" id="CHEBI:61977"/>
        <dbReference type="ChEBI" id="CHEBI:456216"/>
        <dbReference type="EC" id="2.7.11.1"/>
    </reaction>
</comment>
<evidence type="ECO:0000256" key="10">
    <source>
        <dbReference type="ARBA" id="ARBA00030237"/>
    </source>
</evidence>
<dbReference type="EMBL" id="JBFMKM010000012">
    <property type="protein sequence ID" value="KAL1302021.1"/>
    <property type="molecule type" value="Genomic_DNA"/>
</dbReference>
<evidence type="ECO:0000256" key="5">
    <source>
        <dbReference type="ARBA" id="ARBA00022741"/>
    </source>
</evidence>
<evidence type="ECO:0000256" key="2">
    <source>
        <dbReference type="ARBA" id="ARBA00012513"/>
    </source>
</evidence>
<dbReference type="PROSITE" id="PS00108">
    <property type="entry name" value="PROTEIN_KINASE_ST"/>
    <property type="match status" value="1"/>
</dbReference>
<evidence type="ECO:0000256" key="7">
    <source>
        <dbReference type="ARBA" id="ARBA00022840"/>
    </source>
</evidence>
<dbReference type="InterPro" id="IPR008271">
    <property type="entry name" value="Ser/Thr_kinase_AS"/>
</dbReference>
<evidence type="ECO:0000256" key="6">
    <source>
        <dbReference type="ARBA" id="ARBA00022777"/>
    </source>
</evidence>
<evidence type="ECO:0000313" key="17">
    <source>
        <dbReference type="Proteomes" id="UP001562354"/>
    </source>
</evidence>
<evidence type="ECO:0000313" key="16">
    <source>
        <dbReference type="EMBL" id="KAL1302021.1"/>
    </source>
</evidence>
<dbReference type="Pfam" id="PF12063">
    <property type="entry name" value="ATG1-like_MIT1"/>
    <property type="match status" value="1"/>
</dbReference>
<dbReference type="InterPro" id="IPR022708">
    <property type="entry name" value="Atg1-like_tMIT"/>
</dbReference>
<dbReference type="InterPro" id="IPR045269">
    <property type="entry name" value="Atg1-like"/>
</dbReference>
<keyword evidence="4" id="KW-0808">Transferase</keyword>
<evidence type="ECO:0000256" key="14">
    <source>
        <dbReference type="SAM" id="MobiDB-lite"/>
    </source>
</evidence>
<keyword evidence="17" id="KW-1185">Reference proteome</keyword>
<dbReference type="SMART" id="SM00220">
    <property type="entry name" value="S_TKc"/>
    <property type="match status" value="1"/>
</dbReference>
<dbReference type="GeneID" id="95976173"/>
<name>A0ABR3P777_9PEZI</name>